<accession>A0ABC9TV73</accession>
<evidence type="ECO:0000313" key="2">
    <source>
        <dbReference type="EMBL" id="ERI75529.1"/>
    </source>
</evidence>
<name>A0ABC9TV73_CLOSY</name>
<dbReference type="AlphaFoldDB" id="A0ABC9TV73"/>
<keyword evidence="1" id="KW-0472">Membrane</keyword>
<proteinExistence type="predicted"/>
<organism evidence="2 3">
    <name type="scientific">[Clostridium] symbiosum ATCC 14940</name>
    <dbReference type="NCBI Taxonomy" id="411472"/>
    <lineage>
        <taxon>Bacteria</taxon>
        <taxon>Bacillati</taxon>
        <taxon>Bacillota</taxon>
        <taxon>Clostridia</taxon>
        <taxon>Lachnospirales</taxon>
        <taxon>Lachnospiraceae</taxon>
        <taxon>Otoolea</taxon>
    </lineage>
</organism>
<evidence type="ECO:0000313" key="3">
    <source>
        <dbReference type="Proteomes" id="UP000016491"/>
    </source>
</evidence>
<keyword evidence="1" id="KW-1133">Transmembrane helix</keyword>
<keyword evidence="1" id="KW-0812">Transmembrane</keyword>
<reference evidence="2 3" key="1">
    <citation type="submission" date="2013-07" db="EMBL/GenBank/DDBJ databases">
        <authorList>
            <person name="Weinstock G."/>
            <person name="Sodergren E."/>
            <person name="Wylie T."/>
            <person name="Fulton L."/>
            <person name="Fulton R."/>
            <person name="Fronick C."/>
            <person name="O'Laughlin M."/>
            <person name="Godfrey J."/>
            <person name="Miner T."/>
            <person name="Herter B."/>
            <person name="Appelbaum E."/>
            <person name="Cordes M."/>
            <person name="Lek S."/>
            <person name="Wollam A."/>
            <person name="Pepin K.H."/>
            <person name="Palsikar V.B."/>
            <person name="Mitreva M."/>
            <person name="Wilson R.K."/>
        </authorList>
    </citation>
    <scope>NUCLEOTIDE SEQUENCE [LARGE SCALE GENOMIC DNA]</scope>
    <source>
        <strain evidence="2 3">ATCC 14940</strain>
    </source>
</reference>
<gene>
    <name evidence="2" type="ORF">CLOSYM_03159</name>
</gene>
<comment type="caution">
    <text evidence="2">The sequence shown here is derived from an EMBL/GenBank/DDBJ whole genome shotgun (WGS) entry which is preliminary data.</text>
</comment>
<dbReference type="EMBL" id="AWSU01000244">
    <property type="protein sequence ID" value="ERI75529.1"/>
    <property type="molecule type" value="Genomic_DNA"/>
</dbReference>
<feature type="transmembrane region" description="Helical" evidence="1">
    <location>
        <begin position="38"/>
        <end position="60"/>
    </location>
</feature>
<dbReference type="Proteomes" id="UP000016491">
    <property type="component" value="Unassembled WGS sequence"/>
</dbReference>
<evidence type="ECO:0000256" key="1">
    <source>
        <dbReference type="SAM" id="Phobius"/>
    </source>
</evidence>
<protein>
    <submittedName>
        <fullName evidence="2">Uncharacterized protein</fullName>
    </submittedName>
</protein>
<sequence length="101" mass="12035">MPNHLALSKIVWRKSTHSLQKTLPYVTLFFSKADSRKFVYFLISFKILLNTTKIVYYYNIFFTTPAKTKKVGTVFALYNIRKTERRVWSSMGETLYNKKHE</sequence>